<evidence type="ECO:0000313" key="2">
    <source>
        <dbReference type="EMBL" id="KZD72058.1"/>
    </source>
</evidence>
<dbReference type="CDD" id="cd00077">
    <property type="entry name" value="HDc"/>
    <property type="match status" value="1"/>
</dbReference>
<protein>
    <submittedName>
        <fullName evidence="2">Metal dependent phosphohydrolase</fullName>
    </submittedName>
</protein>
<dbReference type="PANTHER" id="PTHR43155:SF2">
    <property type="entry name" value="CYCLIC DI-GMP PHOSPHODIESTERASE PA4108"/>
    <property type="match status" value="1"/>
</dbReference>
<evidence type="ECO:0000313" key="3">
    <source>
        <dbReference type="Proteomes" id="UP000076482"/>
    </source>
</evidence>
<dbReference type="RefSeq" id="WP_063259741.1">
    <property type="nucleotide sequence ID" value="NZ_LJKE01000015.1"/>
</dbReference>
<gene>
    <name evidence="2" type="ORF">B4088_0519</name>
</gene>
<dbReference type="AlphaFoldDB" id="A0A164QR25"/>
<dbReference type="GO" id="GO:0016787">
    <property type="term" value="F:hydrolase activity"/>
    <property type="evidence" value="ECO:0007669"/>
    <property type="project" value="UniProtKB-KW"/>
</dbReference>
<accession>A0A164QR25</accession>
<reference evidence="2 3" key="1">
    <citation type="submission" date="2015-09" db="EMBL/GenBank/DDBJ databases">
        <title>Bacillus cereus food isolates.</title>
        <authorList>
            <person name="Boekhorst J."/>
        </authorList>
    </citation>
    <scope>NUCLEOTIDE SEQUENCE [LARGE SCALE GENOMIC DNA]</scope>
    <source>
        <strain evidence="2 3">B4088</strain>
    </source>
</reference>
<organism evidence="2 3">
    <name type="scientific">Bacillus cereus</name>
    <dbReference type="NCBI Taxonomy" id="1396"/>
    <lineage>
        <taxon>Bacteria</taxon>
        <taxon>Bacillati</taxon>
        <taxon>Bacillota</taxon>
        <taxon>Bacilli</taxon>
        <taxon>Bacillales</taxon>
        <taxon>Bacillaceae</taxon>
        <taxon>Bacillus</taxon>
        <taxon>Bacillus cereus group</taxon>
    </lineage>
</organism>
<name>A0A164QR25_BACCE</name>
<sequence length="350" mass="41136">MNVLPLGQVKKGMILEQSIYRHDSLLALPLGIEIGERELDTLRYFTIDFVKVSDRKEKKSVPWYQKWKHQKEEERLTLSIIERACLQCMLWKKDFGYEIYSVIESSIYKYKKSIKYLNQLRKLDGYSFAQALNVSLIIASILTENQKCDEKIGLLIFFALMHNIGRVKNPELFKMEGKYSDEQFEELKQIPFETFDMLQTLGFSSYDVKFALEVNENWNGQGYPNKVKGSEIEEFAQYVTLANLYNALLSYRPYRSIYDPYDVLQIIESERDKKVGSQYIDIFLQRFTPYKIGSKVELNNDKFAIVKRIPGSRKFLPIVQLIDDEKGEYTTLVDLGMERDIRIKRVILAY</sequence>
<dbReference type="Gene3D" id="1.10.3210.10">
    <property type="entry name" value="Hypothetical protein af1432"/>
    <property type="match status" value="1"/>
</dbReference>
<evidence type="ECO:0000259" key="1">
    <source>
        <dbReference type="PROSITE" id="PS51832"/>
    </source>
</evidence>
<dbReference type="InterPro" id="IPR003607">
    <property type="entry name" value="HD/PDEase_dom"/>
</dbReference>
<comment type="caution">
    <text evidence="2">The sequence shown here is derived from an EMBL/GenBank/DDBJ whole genome shotgun (WGS) entry which is preliminary data.</text>
</comment>
<keyword evidence="2" id="KW-0378">Hydrolase</keyword>
<dbReference type="EMBL" id="LJKE01000015">
    <property type="protein sequence ID" value="KZD72058.1"/>
    <property type="molecule type" value="Genomic_DNA"/>
</dbReference>
<feature type="domain" description="HD-GYP" evidence="1">
    <location>
        <begin position="99"/>
        <end position="299"/>
    </location>
</feature>
<dbReference type="PROSITE" id="PS51832">
    <property type="entry name" value="HD_GYP"/>
    <property type="match status" value="1"/>
</dbReference>
<dbReference type="Proteomes" id="UP000076482">
    <property type="component" value="Unassembled WGS sequence"/>
</dbReference>
<dbReference type="PANTHER" id="PTHR43155">
    <property type="entry name" value="CYCLIC DI-GMP PHOSPHODIESTERASE PA4108-RELATED"/>
    <property type="match status" value="1"/>
</dbReference>
<proteinExistence type="predicted"/>
<dbReference type="InterPro" id="IPR037522">
    <property type="entry name" value="HD_GYP_dom"/>
</dbReference>
<dbReference type="SUPFAM" id="SSF109604">
    <property type="entry name" value="HD-domain/PDEase-like"/>
    <property type="match status" value="1"/>
</dbReference>
<dbReference type="PATRIC" id="fig|1396.535.peg.4271"/>
<dbReference type="Pfam" id="PF13487">
    <property type="entry name" value="HD_5"/>
    <property type="match status" value="1"/>
</dbReference>